<accession>M0AXX6</accession>
<evidence type="ECO:0000259" key="1">
    <source>
        <dbReference type="Pfam" id="PF05239"/>
    </source>
</evidence>
<dbReference type="Gene3D" id="2.30.30.240">
    <property type="entry name" value="PRC-barrel domain"/>
    <property type="match status" value="1"/>
</dbReference>
<dbReference type="OrthoDB" id="85079at2157"/>
<organism evidence="2 3">
    <name type="scientific">Natrialba asiatica (strain ATCC 700177 / DSM 12278 / JCM 9576 / FERM P-10747 / NBRC 102637 / 172P1)</name>
    <dbReference type="NCBI Taxonomy" id="29540"/>
    <lineage>
        <taxon>Archaea</taxon>
        <taxon>Methanobacteriati</taxon>
        <taxon>Methanobacteriota</taxon>
        <taxon>Stenosarchaea group</taxon>
        <taxon>Halobacteria</taxon>
        <taxon>Halobacteriales</taxon>
        <taxon>Natrialbaceae</taxon>
        <taxon>Natrialba</taxon>
    </lineage>
</organism>
<dbReference type="Pfam" id="PF05239">
    <property type="entry name" value="PRC"/>
    <property type="match status" value="1"/>
</dbReference>
<feature type="domain" description="PRC-barrel" evidence="1">
    <location>
        <begin position="1"/>
        <end position="79"/>
    </location>
</feature>
<dbReference type="PATRIC" id="fig|29540.5.peg.1320"/>
<proteinExistence type="predicted"/>
<dbReference type="SUPFAM" id="SSF50346">
    <property type="entry name" value="PRC-barrel domain"/>
    <property type="match status" value="1"/>
</dbReference>
<dbReference type="AlphaFoldDB" id="M0AXX6"/>
<dbReference type="Proteomes" id="UP000011554">
    <property type="component" value="Unassembled WGS sequence"/>
</dbReference>
<dbReference type="RefSeq" id="WP_006108335.1">
    <property type="nucleotide sequence ID" value="NZ_AOIO01000020.1"/>
</dbReference>
<gene>
    <name evidence="2" type="ORF">C481_06502</name>
</gene>
<dbReference type="STRING" id="29540.C481_06502"/>
<evidence type="ECO:0000313" key="2">
    <source>
        <dbReference type="EMBL" id="ELZ02833.1"/>
    </source>
</evidence>
<reference evidence="2 3" key="1">
    <citation type="journal article" date="2014" name="PLoS Genet.">
        <title>Phylogenetically driven sequencing of extremely halophilic archaea reveals strategies for static and dynamic osmo-response.</title>
        <authorList>
            <person name="Becker E.A."/>
            <person name="Seitzer P.M."/>
            <person name="Tritt A."/>
            <person name="Larsen D."/>
            <person name="Krusor M."/>
            <person name="Yao A.I."/>
            <person name="Wu D."/>
            <person name="Madern D."/>
            <person name="Eisen J.A."/>
            <person name="Darling A.E."/>
            <person name="Facciotti M.T."/>
        </authorList>
    </citation>
    <scope>NUCLEOTIDE SEQUENCE [LARGE SCALE GENOMIC DNA]</scope>
    <source>
        <strain evidence="2 3">DSM 12278</strain>
    </source>
</reference>
<dbReference type="EMBL" id="AOIO01000020">
    <property type="protein sequence ID" value="ELZ02833.1"/>
    <property type="molecule type" value="Genomic_DNA"/>
</dbReference>
<dbReference type="PANTHER" id="PTHR38137:SF2">
    <property type="entry name" value="PRC-BARREL DOMAIN-CONTAINING PROTEIN"/>
    <property type="match status" value="1"/>
</dbReference>
<sequence>MDELFARDLGGKTIVGTDGTAFGTLHTITIEPKSGALRDLVVDPDDHSPSSITPRTDDDRLRIPVSRIERVSDQIVVGTDDDRGR</sequence>
<dbReference type="PANTHER" id="PTHR38137">
    <property type="entry name" value="PRC-BARREL DOMAIN PROTEIN"/>
    <property type="match status" value="1"/>
</dbReference>
<comment type="caution">
    <text evidence="2">The sequence shown here is derived from an EMBL/GenBank/DDBJ whole genome shotgun (WGS) entry which is preliminary data.</text>
</comment>
<dbReference type="InterPro" id="IPR027275">
    <property type="entry name" value="PRC-brl_dom"/>
</dbReference>
<dbReference type="InterPro" id="IPR011033">
    <property type="entry name" value="PRC_barrel-like_sf"/>
</dbReference>
<evidence type="ECO:0000313" key="3">
    <source>
        <dbReference type="Proteomes" id="UP000011554"/>
    </source>
</evidence>
<name>M0AXX6_NATA1</name>
<protein>
    <recommendedName>
        <fullName evidence="1">PRC-barrel domain-containing protein</fullName>
    </recommendedName>
</protein>
<keyword evidence="3" id="KW-1185">Reference proteome</keyword>
<dbReference type="eggNOG" id="arCOG02155">
    <property type="taxonomic scope" value="Archaea"/>
</dbReference>